<evidence type="ECO:0000256" key="1">
    <source>
        <dbReference type="ARBA" id="ARBA00006432"/>
    </source>
</evidence>
<accession>A0ABW0ZV47</accession>
<protein>
    <submittedName>
        <fullName evidence="5">Class I adenylate-forming enzyme family protein</fullName>
    </submittedName>
</protein>
<evidence type="ECO:0000313" key="6">
    <source>
        <dbReference type="Proteomes" id="UP001596074"/>
    </source>
</evidence>
<dbReference type="InterPro" id="IPR000873">
    <property type="entry name" value="AMP-dep_synth/lig_dom"/>
</dbReference>
<dbReference type="EMBL" id="JBHSON010000015">
    <property type="protein sequence ID" value="MFC5746557.1"/>
    <property type="molecule type" value="Genomic_DNA"/>
</dbReference>
<evidence type="ECO:0000259" key="4">
    <source>
        <dbReference type="Pfam" id="PF13193"/>
    </source>
</evidence>
<dbReference type="Gene3D" id="3.40.50.12780">
    <property type="entry name" value="N-terminal domain of ligase-like"/>
    <property type="match status" value="1"/>
</dbReference>
<comment type="similarity">
    <text evidence="1">Belongs to the ATP-dependent AMP-binding enzyme family.</text>
</comment>
<dbReference type="Gene3D" id="3.30.300.30">
    <property type="match status" value="1"/>
</dbReference>
<sequence length="499" mass="52208">MGIELLLDMAVDGYGERVAIGSHDDGSSYVDLGALSRGAATVAAEHGATHVATVAVMGPLLPIVLFGGSYAGVPAVPLNYRLSTPALDELLATLERPLVIADADFAEALRRPGRVVLTTEEFLAEALAAEPAGPACPADDDPAVLLFTSGTTSRPKCVVLTHANLVSYVLGTVEFAGAGIDESQLVTVPPYHIAGVASALTSTYSGRRVVHLPRFSPVGWLTTVRRESVTSAMVVPTMLARIVDHLDGGLADAPSLRALAYGGARMPTPVLERALHAFPEVDFTNAYGLTETSSTIAVLGPEDHRRAIAATEPRTRARLGSAGRAVAGVEIGVRDAGGNLLAPGAVGEIVVRGPQVSGAYVGIGSVLDSDGWFATRDRGRLDEDGYLYVDGRSDDVIIRGGENIAPAEVEDALARMPGVRDCAVFGLPDDEWGERLAAAVVAEPGQAPTTDEVRSYLRARLRGSRTPDDVFIVDALPYSATGKLLRRHLVADFARPAAG</sequence>
<name>A0ABW0ZV47_9ACTN</name>
<reference evidence="6" key="1">
    <citation type="journal article" date="2019" name="Int. J. Syst. Evol. Microbiol.">
        <title>The Global Catalogue of Microorganisms (GCM) 10K type strain sequencing project: providing services to taxonomists for standard genome sequencing and annotation.</title>
        <authorList>
            <consortium name="The Broad Institute Genomics Platform"/>
            <consortium name="The Broad Institute Genome Sequencing Center for Infectious Disease"/>
            <person name="Wu L."/>
            <person name="Ma J."/>
        </authorList>
    </citation>
    <scope>NUCLEOTIDE SEQUENCE [LARGE SCALE GENOMIC DNA]</scope>
    <source>
        <strain evidence="6">KCTC 42087</strain>
    </source>
</reference>
<comment type="caution">
    <text evidence="5">The sequence shown here is derived from an EMBL/GenBank/DDBJ whole genome shotgun (WGS) entry which is preliminary data.</text>
</comment>
<organism evidence="5 6">
    <name type="scientific">Actinomadura rugatobispora</name>
    <dbReference type="NCBI Taxonomy" id="1994"/>
    <lineage>
        <taxon>Bacteria</taxon>
        <taxon>Bacillati</taxon>
        <taxon>Actinomycetota</taxon>
        <taxon>Actinomycetes</taxon>
        <taxon>Streptosporangiales</taxon>
        <taxon>Thermomonosporaceae</taxon>
        <taxon>Actinomadura</taxon>
    </lineage>
</organism>
<feature type="domain" description="AMP-dependent synthetase/ligase" evidence="3">
    <location>
        <begin position="10"/>
        <end position="360"/>
    </location>
</feature>
<dbReference type="InterPro" id="IPR020845">
    <property type="entry name" value="AMP-binding_CS"/>
</dbReference>
<dbReference type="InterPro" id="IPR045851">
    <property type="entry name" value="AMP-bd_C_sf"/>
</dbReference>
<dbReference type="Pfam" id="PF13193">
    <property type="entry name" value="AMP-binding_C"/>
    <property type="match status" value="1"/>
</dbReference>
<dbReference type="SUPFAM" id="SSF56801">
    <property type="entry name" value="Acetyl-CoA synthetase-like"/>
    <property type="match status" value="1"/>
</dbReference>
<dbReference type="PANTHER" id="PTHR43201:SF5">
    <property type="entry name" value="MEDIUM-CHAIN ACYL-COA LIGASE ACSF2, MITOCHONDRIAL"/>
    <property type="match status" value="1"/>
</dbReference>
<dbReference type="Proteomes" id="UP001596074">
    <property type="component" value="Unassembled WGS sequence"/>
</dbReference>
<dbReference type="InterPro" id="IPR025110">
    <property type="entry name" value="AMP-bd_C"/>
</dbReference>
<dbReference type="PANTHER" id="PTHR43201">
    <property type="entry name" value="ACYL-COA SYNTHETASE"/>
    <property type="match status" value="1"/>
</dbReference>
<keyword evidence="2" id="KW-0436">Ligase</keyword>
<dbReference type="RefSeq" id="WP_378282178.1">
    <property type="nucleotide sequence ID" value="NZ_JBHSON010000015.1"/>
</dbReference>
<evidence type="ECO:0000259" key="3">
    <source>
        <dbReference type="Pfam" id="PF00501"/>
    </source>
</evidence>
<dbReference type="CDD" id="cd04433">
    <property type="entry name" value="AFD_class_I"/>
    <property type="match status" value="1"/>
</dbReference>
<proteinExistence type="inferred from homology"/>
<feature type="domain" description="AMP-binding enzyme C-terminal" evidence="4">
    <location>
        <begin position="408"/>
        <end position="483"/>
    </location>
</feature>
<keyword evidence="6" id="KW-1185">Reference proteome</keyword>
<gene>
    <name evidence="5" type="ORF">ACFPZN_13115</name>
</gene>
<evidence type="ECO:0000256" key="2">
    <source>
        <dbReference type="ARBA" id="ARBA00022598"/>
    </source>
</evidence>
<dbReference type="PROSITE" id="PS00455">
    <property type="entry name" value="AMP_BINDING"/>
    <property type="match status" value="1"/>
</dbReference>
<evidence type="ECO:0000313" key="5">
    <source>
        <dbReference type="EMBL" id="MFC5746557.1"/>
    </source>
</evidence>
<dbReference type="InterPro" id="IPR042099">
    <property type="entry name" value="ANL_N_sf"/>
</dbReference>
<dbReference type="Pfam" id="PF00501">
    <property type="entry name" value="AMP-binding"/>
    <property type="match status" value="1"/>
</dbReference>